<evidence type="ECO:0000313" key="8">
    <source>
        <dbReference type="EMBL" id="EPS43210.1"/>
    </source>
</evidence>
<dbReference type="OMA" id="THHEVID"/>
<comment type="subcellular location">
    <subcellularLocation>
        <location evidence="1">Nucleus</location>
        <location evidence="1">Nucleolus</location>
    </subcellularLocation>
</comment>
<protein>
    <submittedName>
        <fullName evidence="8">Uncharacterized protein</fullName>
    </submittedName>
</protein>
<dbReference type="GO" id="GO:0032040">
    <property type="term" value="C:small-subunit processome"/>
    <property type="evidence" value="ECO:0007669"/>
    <property type="project" value="TreeGrafter"/>
</dbReference>
<keyword evidence="2" id="KW-0690">Ribosome biogenesis</keyword>
<dbReference type="AlphaFoldDB" id="S8AJT8"/>
<keyword evidence="3" id="KW-0698">rRNA processing</keyword>
<dbReference type="HOGENOM" id="CLU_011271_1_0_1"/>
<dbReference type="EMBL" id="AQGS01000084">
    <property type="protein sequence ID" value="EPS43210.1"/>
    <property type="molecule type" value="Genomic_DNA"/>
</dbReference>
<name>S8AJT8_DACHA</name>
<keyword evidence="5" id="KW-0687">Ribonucleoprotein</keyword>
<evidence type="ECO:0000256" key="2">
    <source>
        <dbReference type="ARBA" id="ARBA00022517"/>
    </source>
</evidence>
<evidence type="ECO:0000256" key="7">
    <source>
        <dbReference type="SAM" id="MobiDB-lite"/>
    </source>
</evidence>
<keyword evidence="4" id="KW-0539">Nucleus</keyword>
<dbReference type="GO" id="GO:0034457">
    <property type="term" value="C:Mpp10 complex"/>
    <property type="evidence" value="ECO:0007669"/>
    <property type="project" value="InterPro"/>
</dbReference>
<keyword evidence="9" id="KW-1185">Reference proteome</keyword>
<reference evidence="9" key="2">
    <citation type="submission" date="2013-04" db="EMBL/GenBank/DDBJ databases">
        <title>Genomic mechanisms accounting for the adaptation to parasitism in nematode-trapping fungi.</title>
        <authorList>
            <person name="Ahren D.G."/>
        </authorList>
    </citation>
    <scope>NUCLEOTIDE SEQUENCE [LARGE SCALE GENOMIC DNA]</scope>
    <source>
        <strain evidence="9">CBS 200.50</strain>
    </source>
</reference>
<feature type="region of interest" description="Disordered" evidence="7">
    <location>
        <begin position="539"/>
        <end position="582"/>
    </location>
</feature>
<organism evidence="8 9">
    <name type="scientific">Dactylellina haptotyla (strain CBS 200.50)</name>
    <name type="common">Nematode-trapping fungus</name>
    <name type="synonym">Monacrosporium haptotylum</name>
    <dbReference type="NCBI Taxonomy" id="1284197"/>
    <lineage>
        <taxon>Eukaryota</taxon>
        <taxon>Fungi</taxon>
        <taxon>Dikarya</taxon>
        <taxon>Ascomycota</taxon>
        <taxon>Pezizomycotina</taxon>
        <taxon>Orbiliomycetes</taxon>
        <taxon>Orbiliales</taxon>
        <taxon>Orbiliaceae</taxon>
        <taxon>Dactylellina</taxon>
    </lineage>
</organism>
<feature type="compositionally biased region" description="Pro residues" evidence="7">
    <location>
        <begin position="259"/>
        <end position="271"/>
    </location>
</feature>
<dbReference type="GO" id="GO:0005732">
    <property type="term" value="C:sno(s)RNA-containing ribonucleoprotein complex"/>
    <property type="evidence" value="ECO:0007669"/>
    <property type="project" value="InterPro"/>
</dbReference>
<proteinExistence type="inferred from homology"/>
<evidence type="ECO:0000256" key="4">
    <source>
        <dbReference type="ARBA" id="ARBA00023242"/>
    </source>
</evidence>
<dbReference type="OrthoDB" id="445326at2759"/>
<dbReference type="Pfam" id="PF04006">
    <property type="entry name" value="Mpp10"/>
    <property type="match status" value="1"/>
</dbReference>
<dbReference type="PANTHER" id="PTHR17039">
    <property type="entry name" value="U3 SMALL NUCLEOLAR RIBONUCLEOPROTEIN PROTEIN MPP10"/>
    <property type="match status" value="1"/>
</dbReference>
<evidence type="ECO:0000313" key="9">
    <source>
        <dbReference type="Proteomes" id="UP000015100"/>
    </source>
</evidence>
<evidence type="ECO:0000256" key="6">
    <source>
        <dbReference type="ARBA" id="ARBA00029455"/>
    </source>
</evidence>
<sequence>MATDLFNALDRRPFDALIQDGDIYDNSILYTRSYLDALNKQAVVNDRLHLTGFDVDQIWEQTKRFLDKISNAAPLAPTNIPNIGTTKPLFKKARVDRVVEDKLDQSFNRQSDDESHIPSTAIKISDAKYIGELNSDGGDDLSEIKLLETSRTCDDKAIRLVTHRNYQPSDQLDDDFFSLEKFNSETERFERADELGRQLGELDQVINWHADFEEQTDRLDYSSADDTSESGEKQHGLMYTDFFLPPDDLREPLVESHTSPPPGLSPTPPPTGLKTERHDFVDILEGIQNDLFAEPLMDRSREDNNADRHSSESLTKRTVYRQSQAQLNDLIRSLEQQNIDRKEWTLSGETDSQKRPFNSLLQEDLDFERVGKPVPVFTRDITIKLEDMVKTRILSGSFDGVTRRNPEARGGSRRAALVELDDSKSRIGLAELYEKEHQAKIVMQRQSHNRDAKLSILKTEITELISTVDEQLNRLSSWRFVPKAPRSVLSVLHDTRVLEIEEANINSGNLSVANSSSLAPQEIYHPSFTEYLSSGVTKLSGTPVSNNEMERDQRTRDRRRRKREKRPLISRETKNPDTKEKGLLNALQQGNVSIINKDGQRTSISRKHGEENVISTVYVKL</sequence>
<gene>
    <name evidence="8" type="ORF">H072_2803</name>
</gene>
<reference evidence="8 9" key="1">
    <citation type="journal article" date="2013" name="PLoS Genet.">
        <title>Genomic mechanisms accounting for the adaptation to parasitism in nematode-trapping fungi.</title>
        <authorList>
            <person name="Meerupati T."/>
            <person name="Andersson K.M."/>
            <person name="Friman E."/>
            <person name="Kumar D."/>
            <person name="Tunlid A."/>
            <person name="Ahren D."/>
        </authorList>
    </citation>
    <scope>NUCLEOTIDE SEQUENCE [LARGE SCALE GENOMIC DNA]</scope>
    <source>
        <strain evidence="8 9">CBS 200.50</strain>
    </source>
</reference>
<evidence type="ECO:0000256" key="5">
    <source>
        <dbReference type="ARBA" id="ARBA00023274"/>
    </source>
</evidence>
<evidence type="ECO:0000256" key="3">
    <source>
        <dbReference type="ARBA" id="ARBA00022552"/>
    </source>
</evidence>
<dbReference type="PANTHER" id="PTHR17039:SF0">
    <property type="entry name" value="U3 SMALL NUCLEOLAR RIBONUCLEOPROTEIN PROTEIN MPP10"/>
    <property type="match status" value="1"/>
</dbReference>
<feature type="compositionally biased region" description="Basic and acidic residues" evidence="7">
    <location>
        <begin position="566"/>
        <end position="582"/>
    </location>
</feature>
<comment type="caution">
    <text evidence="8">The sequence shown here is derived from an EMBL/GenBank/DDBJ whole genome shotgun (WGS) entry which is preliminary data.</text>
</comment>
<dbReference type="STRING" id="1284197.S8AJT8"/>
<dbReference type="eggNOG" id="KOG2600">
    <property type="taxonomic scope" value="Eukaryota"/>
</dbReference>
<feature type="region of interest" description="Disordered" evidence="7">
    <location>
        <begin position="248"/>
        <end position="275"/>
    </location>
</feature>
<dbReference type="InterPro" id="IPR012173">
    <property type="entry name" value="Mpp10"/>
</dbReference>
<evidence type="ECO:0000256" key="1">
    <source>
        <dbReference type="ARBA" id="ARBA00004604"/>
    </source>
</evidence>
<comment type="similarity">
    <text evidence="6">Belongs to the MPP10 family.</text>
</comment>
<dbReference type="Proteomes" id="UP000015100">
    <property type="component" value="Unassembled WGS sequence"/>
</dbReference>
<accession>S8AJT8</accession>
<feature type="compositionally biased region" description="Basic residues" evidence="7">
    <location>
        <begin position="556"/>
        <end position="565"/>
    </location>
</feature>
<dbReference type="GO" id="GO:0006364">
    <property type="term" value="P:rRNA processing"/>
    <property type="evidence" value="ECO:0007669"/>
    <property type="project" value="UniProtKB-KW"/>
</dbReference>